<name>A0A8R1TSU6_ONCVO</name>
<evidence type="ECO:0000313" key="1">
    <source>
        <dbReference type="EnsemblMetazoa" id="OVOC3727.1"/>
    </source>
</evidence>
<protein>
    <submittedName>
        <fullName evidence="1">Uncharacterized protein</fullName>
    </submittedName>
</protein>
<dbReference type="EMBL" id="CMVM020000121">
    <property type="status" value="NOT_ANNOTATED_CDS"/>
    <property type="molecule type" value="Genomic_DNA"/>
</dbReference>
<proteinExistence type="predicted"/>
<dbReference type="Proteomes" id="UP000024404">
    <property type="component" value="Unassembled WGS sequence"/>
</dbReference>
<evidence type="ECO:0000313" key="2">
    <source>
        <dbReference type="Proteomes" id="UP000024404"/>
    </source>
</evidence>
<dbReference type="EnsemblMetazoa" id="OVOC3727.1">
    <property type="protein sequence ID" value="OVOC3727.1"/>
    <property type="gene ID" value="WBGene00240536"/>
</dbReference>
<organism evidence="1 2">
    <name type="scientific">Onchocerca volvulus</name>
    <dbReference type="NCBI Taxonomy" id="6282"/>
    <lineage>
        <taxon>Eukaryota</taxon>
        <taxon>Metazoa</taxon>
        <taxon>Ecdysozoa</taxon>
        <taxon>Nematoda</taxon>
        <taxon>Chromadorea</taxon>
        <taxon>Rhabditida</taxon>
        <taxon>Spirurina</taxon>
        <taxon>Spiruromorpha</taxon>
        <taxon>Filarioidea</taxon>
        <taxon>Onchocercidae</taxon>
        <taxon>Onchocerca</taxon>
    </lineage>
</organism>
<dbReference type="AlphaFoldDB" id="A0A8R1TSU6"/>
<accession>A0A8R1TSU6</accession>
<keyword evidence="2" id="KW-1185">Reference proteome</keyword>
<reference evidence="2" key="1">
    <citation type="submission" date="2013-10" db="EMBL/GenBank/DDBJ databases">
        <title>Genome sequencing of Onchocerca volvulus.</title>
        <authorList>
            <person name="Cotton J."/>
            <person name="Tsai J."/>
            <person name="Stanley E."/>
            <person name="Tracey A."/>
            <person name="Holroyd N."/>
            <person name="Lustigman S."/>
            <person name="Berriman M."/>
        </authorList>
    </citation>
    <scope>NUCLEOTIDE SEQUENCE</scope>
</reference>
<sequence>MIVRTGITHLRKITTEINIERLLQRCLFGSSIILILTMALEERQCCKYKRMFGWNEKKICRECHQFKMSYGRYILRMYKQKYPDDARNELFIVEKKAFRNWRFPDAKLRYLNYFEQKHMLK</sequence>
<reference evidence="1" key="2">
    <citation type="submission" date="2022-06" db="UniProtKB">
        <authorList>
            <consortium name="EnsemblMetazoa"/>
        </authorList>
    </citation>
    <scope>IDENTIFICATION</scope>
</reference>